<dbReference type="InterPro" id="IPR015421">
    <property type="entry name" value="PyrdxlP-dep_Trfase_major"/>
</dbReference>
<dbReference type="AlphaFoldDB" id="A0A9X2FM26"/>
<dbReference type="SUPFAM" id="SSF53383">
    <property type="entry name" value="PLP-dependent transferases"/>
    <property type="match status" value="1"/>
</dbReference>
<organism evidence="8 9">
    <name type="scientific">Ligilactobacillus ubinensis</name>
    <dbReference type="NCBI Taxonomy" id="2876789"/>
    <lineage>
        <taxon>Bacteria</taxon>
        <taxon>Bacillati</taxon>
        <taxon>Bacillota</taxon>
        <taxon>Bacilli</taxon>
        <taxon>Lactobacillales</taxon>
        <taxon>Lactobacillaceae</taxon>
        <taxon>Ligilactobacillus</taxon>
    </lineage>
</organism>
<dbReference type="Gene3D" id="3.90.1150.10">
    <property type="entry name" value="Aspartate Aminotransferase, domain 1"/>
    <property type="match status" value="1"/>
</dbReference>
<dbReference type="RefSeq" id="WP_253361852.1">
    <property type="nucleotide sequence ID" value="NZ_JAIULA010000023.1"/>
</dbReference>
<dbReference type="EC" id="2.6.1.-" evidence="6"/>
<comment type="cofactor">
    <cofactor evidence="1 6">
        <name>pyridoxal 5'-phosphate</name>
        <dbReference type="ChEBI" id="CHEBI:597326"/>
    </cofactor>
</comment>
<keyword evidence="4 6" id="KW-0808">Transferase</keyword>
<comment type="caution">
    <text evidence="8">The sequence shown here is derived from an EMBL/GenBank/DDBJ whole genome shotgun (WGS) entry which is preliminary data.</text>
</comment>
<evidence type="ECO:0000256" key="5">
    <source>
        <dbReference type="ARBA" id="ARBA00022898"/>
    </source>
</evidence>
<dbReference type="PANTHER" id="PTHR46383">
    <property type="entry name" value="ASPARTATE AMINOTRANSFERASE"/>
    <property type="match status" value="1"/>
</dbReference>
<feature type="domain" description="Aminotransferase class I/classII large" evidence="7">
    <location>
        <begin position="31"/>
        <end position="384"/>
    </location>
</feature>
<keyword evidence="5" id="KW-0663">Pyridoxal phosphate</keyword>
<name>A0A9X2FM26_9LACO</name>
<keyword evidence="9" id="KW-1185">Reference proteome</keyword>
<protein>
    <recommendedName>
        <fullName evidence="6">Aminotransferase</fullName>
        <ecNumber evidence="6">2.6.1.-</ecNumber>
    </recommendedName>
</protein>
<dbReference type="FunFam" id="3.40.640.10:FF:000033">
    <property type="entry name" value="Aspartate aminotransferase"/>
    <property type="match status" value="1"/>
</dbReference>
<dbReference type="CDD" id="cd00609">
    <property type="entry name" value="AAT_like"/>
    <property type="match status" value="1"/>
</dbReference>
<sequence length="392" mass="42678">MKISQRAQNIQPSATLELSNKAKEMTNKGIDVINLSVGEPDFPTPDFIKEAAIAAIKAGKSDSYTAASGILPLRQAIADFTNKDYGTNFSAQEVAVTVGGKFSLYVLAQILLDDEDEVLIPLPYWVSYGEQVKLAGGVPVFVQPANGKKVSVQDLENARTKKTTLAIINSPQNPSGLVYTKEELEAIGNWAVKYDITLITDDMYSKLVYNGTKFVSLLDLSDAIRKQTILVNGLSKAYAMTGWRIGYTVGPIEVINKMNAVLGHATSNIAAVSQYAALAAITGNQDCVKQMCAEYEHRLNTIYPLIKALPGVTIDKPKGAFYMFPNVKQTVIKTGFESTEEFAHALLEEAHVAVVAGVAFGMPDCIRISYATDIDSLKEAIARINKFIEQHQ</sequence>
<evidence type="ECO:0000256" key="3">
    <source>
        <dbReference type="ARBA" id="ARBA00022576"/>
    </source>
</evidence>
<accession>A0A9X2FM26</accession>
<dbReference type="GO" id="GO:0006520">
    <property type="term" value="P:amino acid metabolic process"/>
    <property type="evidence" value="ECO:0007669"/>
    <property type="project" value="InterPro"/>
</dbReference>
<dbReference type="InterPro" id="IPR015424">
    <property type="entry name" value="PyrdxlP-dep_Trfase"/>
</dbReference>
<gene>
    <name evidence="8" type="ORF">LB941_10235</name>
</gene>
<dbReference type="Pfam" id="PF00155">
    <property type="entry name" value="Aminotran_1_2"/>
    <property type="match status" value="1"/>
</dbReference>
<proteinExistence type="inferred from homology"/>
<keyword evidence="3 6" id="KW-0032">Aminotransferase</keyword>
<dbReference type="EMBL" id="JAIULA010000023">
    <property type="protein sequence ID" value="MCP0887709.1"/>
    <property type="molecule type" value="Genomic_DNA"/>
</dbReference>
<evidence type="ECO:0000256" key="6">
    <source>
        <dbReference type="RuleBase" id="RU000481"/>
    </source>
</evidence>
<dbReference type="PRINTS" id="PR00753">
    <property type="entry name" value="ACCSYNTHASE"/>
</dbReference>
<dbReference type="GO" id="GO:0030170">
    <property type="term" value="F:pyridoxal phosphate binding"/>
    <property type="evidence" value="ECO:0007669"/>
    <property type="project" value="InterPro"/>
</dbReference>
<reference evidence="8 9" key="1">
    <citation type="journal article" date="2023" name="Int. J. Syst. Evol. Microbiol.">
        <title>Ligilactobacillus ubinensis sp. nov., a novel species isolated from the wild ferment of a durian fruit (Durio zibethinus).</title>
        <authorList>
            <person name="Heng Y.C."/>
            <person name="Menon N."/>
            <person name="Chen B."/>
            <person name="Loo B.Z.L."/>
            <person name="Wong G.W.J."/>
            <person name="Lim A.C.H."/>
            <person name="Silvaraju S."/>
            <person name="Kittelmann S."/>
        </authorList>
    </citation>
    <scope>NUCLEOTIDE SEQUENCE [LARGE SCALE GENOMIC DNA]</scope>
    <source>
        <strain evidence="8 9">WILCCON 0076</strain>
    </source>
</reference>
<dbReference type="Proteomes" id="UP001139006">
    <property type="component" value="Unassembled WGS sequence"/>
</dbReference>
<dbReference type="InterPro" id="IPR015422">
    <property type="entry name" value="PyrdxlP-dep_Trfase_small"/>
</dbReference>
<evidence type="ECO:0000256" key="1">
    <source>
        <dbReference type="ARBA" id="ARBA00001933"/>
    </source>
</evidence>
<dbReference type="PROSITE" id="PS00105">
    <property type="entry name" value="AA_TRANSFER_CLASS_1"/>
    <property type="match status" value="1"/>
</dbReference>
<dbReference type="InterPro" id="IPR004838">
    <property type="entry name" value="NHTrfase_class1_PyrdxlP-BS"/>
</dbReference>
<dbReference type="GO" id="GO:0008483">
    <property type="term" value="F:transaminase activity"/>
    <property type="evidence" value="ECO:0007669"/>
    <property type="project" value="UniProtKB-KW"/>
</dbReference>
<evidence type="ECO:0000259" key="7">
    <source>
        <dbReference type="Pfam" id="PF00155"/>
    </source>
</evidence>
<dbReference type="PANTHER" id="PTHR46383:SF1">
    <property type="entry name" value="ASPARTATE AMINOTRANSFERASE"/>
    <property type="match status" value="1"/>
</dbReference>
<evidence type="ECO:0000256" key="2">
    <source>
        <dbReference type="ARBA" id="ARBA00007441"/>
    </source>
</evidence>
<evidence type="ECO:0000256" key="4">
    <source>
        <dbReference type="ARBA" id="ARBA00022679"/>
    </source>
</evidence>
<dbReference type="InterPro" id="IPR004839">
    <property type="entry name" value="Aminotransferase_I/II_large"/>
</dbReference>
<dbReference type="InterPro" id="IPR050596">
    <property type="entry name" value="AspAT/PAT-like"/>
</dbReference>
<dbReference type="Gene3D" id="3.40.640.10">
    <property type="entry name" value="Type I PLP-dependent aspartate aminotransferase-like (Major domain)"/>
    <property type="match status" value="1"/>
</dbReference>
<comment type="similarity">
    <text evidence="2 6">Belongs to the class-I pyridoxal-phosphate-dependent aminotransferase family.</text>
</comment>
<evidence type="ECO:0000313" key="9">
    <source>
        <dbReference type="Proteomes" id="UP001139006"/>
    </source>
</evidence>
<evidence type="ECO:0000313" key="8">
    <source>
        <dbReference type="EMBL" id="MCP0887709.1"/>
    </source>
</evidence>